<dbReference type="SUPFAM" id="SSF56601">
    <property type="entry name" value="beta-lactamase/transpeptidase-like"/>
    <property type="match status" value="1"/>
</dbReference>
<evidence type="ECO:0000256" key="1">
    <source>
        <dbReference type="SAM" id="MobiDB-lite"/>
    </source>
</evidence>
<keyword evidence="4" id="KW-1185">Reference proteome</keyword>
<dbReference type="PANTHER" id="PTHR46825:SF7">
    <property type="entry name" value="D-ALANYL-D-ALANINE CARBOXYPEPTIDASE"/>
    <property type="match status" value="1"/>
</dbReference>
<proteinExistence type="predicted"/>
<dbReference type="Pfam" id="PF00144">
    <property type="entry name" value="Beta-lactamase"/>
    <property type="match status" value="1"/>
</dbReference>
<evidence type="ECO:0000313" key="3">
    <source>
        <dbReference type="EMBL" id="WOT39528.1"/>
    </source>
</evidence>
<name>A0ABZ0KNK7_STRC4</name>
<dbReference type="Proteomes" id="UP001305002">
    <property type="component" value="Chromosome"/>
</dbReference>
<keyword evidence="3" id="KW-0378">Hydrolase</keyword>
<accession>A0ABZ0KNK7</accession>
<evidence type="ECO:0000313" key="4">
    <source>
        <dbReference type="Proteomes" id="UP001305002"/>
    </source>
</evidence>
<dbReference type="Gene3D" id="3.40.710.10">
    <property type="entry name" value="DD-peptidase/beta-lactamase superfamily"/>
    <property type="match status" value="1"/>
</dbReference>
<feature type="region of interest" description="Disordered" evidence="1">
    <location>
        <begin position="1"/>
        <end position="42"/>
    </location>
</feature>
<dbReference type="RefSeq" id="WP_317927703.1">
    <property type="nucleotide sequence ID" value="NZ_CP137524.1"/>
</dbReference>
<evidence type="ECO:0000259" key="2">
    <source>
        <dbReference type="Pfam" id="PF00144"/>
    </source>
</evidence>
<dbReference type="EC" id="3.1.1.103" evidence="3"/>
<sequence length="389" mass="40926">MTPTPAHPGADGLPVPAGPTPRLPHLAEDDAQGRHHGEAGPLLDSAGVRQAVTSLLSAAPGASTVVVGLHRAGHRALIAHGRTTTHHDAAPSTPATRFEIGSLTKPFTALLLAEQAASGVLDLNDPLCRHLPAHVLLPPGGHAITLTHLATHTSGLPRLPPGLLCQALPALFTNPYAGFTTDHVLRALARTRLHAPPGTRVRYSNFGVGLLGHALLGAAGATDYAALLHDRVLAPLRLHDINCEPTPPAGTTQATGYWHRRPRPPFHVPGLPAAGALRASARDLLTLSEALLAPRTTSVPPTLRTALKEVRRPRLRLRDNRGMALVWNIRTRPDGTRIYHHAGATRGCIAFAGFNLQHGTALVALANTAPTLGNAFIQAAYTALITLQP</sequence>
<reference evidence="3 4" key="1">
    <citation type="journal article" date="2021" name="J. Microbiol. Biotechnol.">
        <title>An Efficient Markerless Deletion System Suitable for the Industrial Strains of Streptomyces.</title>
        <authorList>
            <person name="Dong J."/>
            <person name="Wei J."/>
            <person name="Li H."/>
            <person name="Zhao S."/>
            <person name="Guan W."/>
        </authorList>
    </citation>
    <scope>NUCLEOTIDE SEQUENCE [LARGE SCALE GENOMIC DNA]</scope>
    <source>
        <strain evidence="3 4">CICC 11043</strain>
    </source>
</reference>
<dbReference type="PANTHER" id="PTHR46825">
    <property type="entry name" value="D-ALANYL-D-ALANINE-CARBOXYPEPTIDASE/ENDOPEPTIDASE AMPH"/>
    <property type="match status" value="1"/>
</dbReference>
<dbReference type="InterPro" id="IPR001466">
    <property type="entry name" value="Beta-lactam-related"/>
</dbReference>
<dbReference type="InterPro" id="IPR050491">
    <property type="entry name" value="AmpC-like"/>
</dbReference>
<dbReference type="EMBL" id="CP137524">
    <property type="protein sequence ID" value="WOT39528.1"/>
    <property type="molecule type" value="Genomic_DNA"/>
</dbReference>
<protein>
    <submittedName>
        <fullName evidence="3">Serine hydrolase domain-containing protein</fullName>
        <ecNumber evidence="3">3.1.1.103</ecNumber>
    </submittedName>
</protein>
<organism evidence="3 4">
    <name type="scientific">Streptomyces coeruleorubidus</name>
    <dbReference type="NCBI Taxonomy" id="116188"/>
    <lineage>
        <taxon>Bacteria</taxon>
        <taxon>Bacillati</taxon>
        <taxon>Actinomycetota</taxon>
        <taxon>Actinomycetes</taxon>
        <taxon>Kitasatosporales</taxon>
        <taxon>Streptomycetaceae</taxon>
        <taxon>Streptomyces</taxon>
    </lineage>
</organism>
<reference evidence="3 4" key="2">
    <citation type="journal article" date="2024" name="Microb. Biotechnol.">
        <title>The involvement of multiple ABC transporters in daunorubicin efflux in Streptomyces coeruleorubidus.</title>
        <authorList>
            <person name="Dong J."/>
            <person name="Ning J."/>
            <person name="Tian Y."/>
            <person name="Li H."/>
            <person name="Chen H."/>
            <person name="Guan W."/>
        </authorList>
    </citation>
    <scope>NUCLEOTIDE SEQUENCE [LARGE SCALE GENOMIC DNA]</scope>
    <source>
        <strain evidence="3 4">CICC 11043</strain>
    </source>
</reference>
<feature type="domain" description="Beta-lactamase-related" evidence="2">
    <location>
        <begin position="71"/>
        <end position="384"/>
    </location>
</feature>
<feature type="compositionally biased region" description="Basic and acidic residues" evidence="1">
    <location>
        <begin position="25"/>
        <end position="38"/>
    </location>
</feature>
<dbReference type="InterPro" id="IPR012338">
    <property type="entry name" value="Beta-lactam/transpept-like"/>
</dbReference>
<dbReference type="GO" id="GO:0016787">
    <property type="term" value="F:hydrolase activity"/>
    <property type="evidence" value="ECO:0007669"/>
    <property type="project" value="UniProtKB-KW"/>
</dbReference>
<gene>
    <name evidence="3" type="ORF">R5U08_37735</name>
</gene>